<reference evidence="1 2" key="1">
    <citation type="journal article" date="2010" name="Science">
        <title>Genomic comparison of the ants Camponotus floridanus and Harpegnathos saltator.</title>
        <authorList>
            <person name="Bonasio R."/>
            <person name="Zhang G."/>
            <person name="Ye C."/>
            <person name="Mutti N.S."/>
            <person name="Fang X."/>
            <person name="Qin N."/>
            <person name="Donahue G."/>
            <person name="Yang P."/>
            <person name="Li Q."/>
            <person name="Li C."/>
            <person name="Zhang P."/>
            <person name="Huang Z."/>
            <person name="Berger S.L."/>
            <person name="Reinberg D."/>
            <person name="Wang J."/>
            <person name="Liebig J."/>
        </authorList>
    </citation>
    <scope>NUCLEOTIDE SEQUENCE [LARGE SCALE GENOMIC DNA]</scope>
    <source>
        <strain evidence="2">C129</strain>
    </source>
</reference>
<evidence type="ECO:0000313" key="2">
    <source>
        <dbReference type="Proteomes" id="UP000000311"/>
    </source>
</evidence>
<dbReference type="EMBL" id="GL438129">
    <property type="protein sequence ID" value="EFN69528.1"/>
    <property type="molecule type" value="Genomic_DNA"/>
</dbReference>
<evidence type="ECO:0000313" key="1">
    <source>
        <dbReference type="EMBL" id="EFN69528.1"/>
    </source>
</evidence>
<accession>E2AAM1</accession>
<name>E2AAM1_CAMFO</name>
<dbReference type="Proteomes" id="UP000000311">
    <property type="component" value="Unassembled WGS sequence"/>
</dbReference>
<gene>
    <name evidence="1" type="ORF">EAG_08819</name>
</gene>
<dbReference type="AlphaFoldDB" id="E2AAM1"/>
<feature type="non-terminal residue" evidence="1">
    <location>
        <position position="1"/>
    </location>
</feature>
<dbReference type="InParanoid" id="E2AAM1"/>
<keyword evidence="2" id="KW-1185">Reference proteome</keyword>
<organism evidence="2">
    <name type="scientific">Camponotus floridanus</name>
    <name type="common">Florida carpenter ant</name>
    <dbReference type="NCBI Taxonomy" id="104421"/>
    <lineage>
        <taxon>Eukaryota</taxon>
        <taxon>Metazoa</taxon>
        <taxon>Ecdysozoa</taxon>
        <taxon>Arthropoda</taxon>
        <taxon>Hexapoda</taxon>
        <taxon>Insecta</taxon>
        <taxon>Pterygota</taxon>
        <taxon>Neoptera</taxon>
        <taxon>Endopterygota</taxon>
        <taxon>Hymenoptera</taxon>
        <taxon>Apocrita</taxon>
        <taxon>Aculeata</taxon>
        <taxon>Formicoidea</taxon>
        <taxon>Formicidae</taxon>
        <taxon>Formicinae</taxon>
        <taxon>Camponotus</taxon>
    </lineage>
</organism>
<protein>
    <submittedName>
        <fullName evidence="1">Uncharacterized protein</fullName>
    </submittedName>
</protein>
<sequence>LSVISCHRIMGHEFKWNEIAILDEDPSYRRRLFS</sequence>
<feature type="non-terminal residue" evidence="1">
    <location>
        <position position="34"/>
    </location>
</feature>
<proteinExistence type="predicted"/>